<dbReference type="GO" id="GO:0004496">
    <property type="term" value="F:mevalonate kinase activity"/>
    <property type="evidence" value="ECO:0007669"/>
    <property type="project" value="InterPro"/>
</dbReference>
<evidence type="ECO:0000256" key="3">
    <source>
        <dbReference type="ARBA" id="ARBA00022679"/>
    </source>
</evidence>
<dbReference type="PRINTS" id="PR00959">
    <property type="entry name" value="MEVGALKINASE"/>
</dbReference>
<dbReference type="UniPathway" id="UPA00057">
    <property type="reaction ID" value="UER00098"/>
</dbReference>
<evidence type="ECO:0000256" key="9">
    <source>
        <dbReference type="ARBA" id="ARBA00029438"/>
    </source>
</evidence>
<evidence type="ECO:0000256" key="1">
    <source>
        <dbReference type="ARBA" id="ARBA00022490"/>
    </source>
</evidence>
<evidence type="ECO:0000256" key="2">
    <source>
        <dbReference type="ARBA" id="ARBA00022516"/>
    </source>
</evidence>
<evidence type="ECO:0000259" key="11">
    <source>
        <dbReference type="Pfam" id="PF08544"/>
    </source>
</evidence>
<feature type="domain" description="GHMP kinase N-terminal" evidence="10">
    <location>
        <begin position="86"/>
        <end position="161"/>
    </location>
</feature>
<reference evidence="12 13" key="1">
    <citation type="submission" date="2016-11" db="EMBL/GenBank/DDBJ databases">
        <title>Interaction between Lactobacillus species and yeast in water kefir.</title>
        <authorList>
            <person name="Behr J."/>
            <person name="Xu D."/>
            <person name="Vogel R.F."/>
        </authorList>
    </citation>
    <scope>NUCLEOTIDE SEQUENCE [LARGE SCALE GENOMIC DNA]</scope>
    <source>
        <strain evidence="12 13">TMW 1.1827</strain>
    </source>
</reference>
<dbReference type="InterPro" id="IPR006204">
    <property type="entry name" value="GHMP_kinase_N_dom"/>
</dbReference>
<dbReference type="InterPro" id="IPR013750">
    <property type="entry name" value="GHMP_kinase_C_dom"/>
</dbReference>
<keyword evidence="1" id="KW-0963">Cytoplasm</keyword>
<protein>
    <submittedName>
        <fullName evidence="12">Mevalonate kinase</fullName>
    </submittedName>
</protein>
<organism evidence="12 13">
    <name type="scientific">Liquorilactobacillus nagelii</name>
    <dbReference type="NCBI Taxonomy" id="82688"/>
    <lineage>
        <taxon>Bacteria</taxon>
        <taxon>Bacillati</taxon>
        <taxon>Bacillota</taxon>
        <taxon>Bacilli</taxon>
        <taxon>Lactobacillales</taxon>
        <taxon>Lactobacillaceae</taxon>
        <taxon>Liquorilactobacillus</taxon>
    </lineage>
</organism>
<dbReference type="PANTHER" id="PTHR43290">
    <property type="entry name" value="MEVALONATE KINASE"/>
    <property type="match status" value="1"/>
</dbReference>
<dbReference type="SUPFAM" id="SSF54211">
    <property type="entry name" value="Ribosomal protein S5 domain 2-like"/>
    <property type="match status" value="1"/>
</dbReference>
<dbReference type="EMBL" id="CP018180">
    <property type="protein sequence ID" value="AUJ31835.1"/>
    <property type="molecule type" value="Genomic_DNA"/>
</dbReference>
<comment type="pathway">
    <text evidence="9">Isoprenoid biosynthesis; isopentenyl diphosphate biosynthesis via mevalonate pathway; isopentenyl diphosphate from (R)-mevalonate: step 1/3.</text>
</comment>
<feature type="domain" description="GHMP kinase C-terminal" evidence="11">
    <location>
        <begin position="249"/>
        <end position="309"/>
    </location>
</feature>
<keyword evidence="7" id="KW-0460">Magnesium</keyword>
<dbReference type="RefSeq" id="WP_148126500.1">
    <property type="nucleotide sequence ID" value="NZ_CP018180.1"/>
</dbReference>
<keyword evidence="5 12" id="KW-0418">Kinase</keyword>
<accession>A0A3Q8CLX7</accession>
<dbReference type="GO" id="GO:0005524">
    <property type="term" value="F:ATP binding"/>
    <property type="evidence" value="ECO:0007669"/>
    <property type="project" value="UniProtKB-KW"/>
</dbReference>
<evidence type="ECO:0000313" key="12">
    <source>
        <dbReference type="EMBL" id="AUJ31835.1"/>
    </source>
</evidence>
<dbReference type="SUPFAM" id="SSF55060">
    <property type="entry name" value="GHMP Kinase, C-terminal domain"/>
    <property type="match status" value="1"/>
</dbReference>
<dbReference type="Pfam" id="PF08544">
    <property type="entry name" value="GHMP_kinases_C"/>
    <property type="match status" value="1"/>
</dbReference>
<gene>
    <name evidence="12" type="ORF">BSQ50_04220</name>
</gene>
<evidence type="ECO:0000256" key="4">
    <source>
        <dbReference type="ARBA" id="ARBA00022741"/>
    </source>
</evidence>
<sequence length="325" mass="35016">MASNRNKKFGLGQSHAKIILIGEHSVVYGKPSIALPLSAVKTKVIIEPLEKKQVLIECRYFSGDLNNLPENMLGLQHLIRYILTEKLFDYSSECGLKIKISSQLPEERGMGSSAAAAIAVTRALYNYFQQPLTQTKLLQLANISETDTHGNPSGLDAATSASSQPIWMIKGKQLLTIPINLDAWLLICDSGIKGKTVAAVASVKQRMINFPLKTTLLLSDLENLAYAARQQLAQNDSIGLGQTFCTAQKALAALGVSSPRLDKLIDLSLKLGSLGSKLTGGGRGGCFICLMPSEKAAQTAAQVLTEAGAANYWIQPLALKENFND</sequence>
<dbReference type="InterPro" id="IPR020568">
    <property type="entry name" value="Ribosomal_Su5_D2-typ_SF"/>
</dbReference>
<evidence type="ECO:0000259" key="10">
    <source>
        <dbReference type="Pfam" id="PF00288"/>
    </source>
</evidence>
<dbReference type="AlphaFoldDB" id="A0A3Q8CLX7"/>
<keyword evidence="3" id="KW-0808">Transferase</keyword>
<dbReference type="Proteomes" id="UP000324497">
    <property type="component" value="Chromosome"/>
</dbReference>
<proteinExistence type="predicted"/>
<dbReference type="InterPro" id="IPR036554">
    <property type="entry name" value="GHMP_kinase_C_sf"/>
</dbReference>
<evidence type="ECO:0000256" key="5">
    <source>
        <dbReference type="ARBA" id="ARBA00022777"/>
    </source>
</evidence>
<keyword evidence="2" id="KW-0444">Lipid biosynthesis</keyword>
<evidence type="ECO:0000256" key="8">
    <source>
        <dbReference type="ARBA" id="ARBA00023098"/>
    </source>
</evidence>
<dbReference type="Gene3D" id="3.30.230.10">
    <property type="match status" value="1"/>
</dbReference>
<dbReference type="KEGG" id="lng:BSQ50_04220"/>
<keyword evidence="6" id="KW-0067">ATP-binding</keyword>
<dbReference type="GO" id="GO:0019287">
    <property type="term" value="P:isopentenyl diphosphate biosynthetic process, mevalonate pathway"/>
    <property type="evidence" value="ECO:0007669"/>
    <property type="project" value="UniProtKB-UniPathway"/>
</dbReference>
<dbReference type="InterPro" id="IPR014721">
    <property type="entry name" value="Ribsml_uS5_D2-typ_fold_subgr"/>
</dbReference>
<evidence type="ECO:0000256" key="7">
    <source>
        <dbReference type="ARBA" id="ARBA00022842"/>
    </source>
</evidence>
<keyword evidence="4" id="KW-0547">Nucleotide-binding</keyword>
<dbReference type="NCBIfam" id="TIGR00549">
    <property type="entry name" value="mevalon_kin"/>
    <property type="match status" value="1"/>
</dbReference>
<evidence type="ECO:0000313" key="13">
    <source>
        <dbReference type="Proteomes" id="UP000324497"/>
    </source>
</evidence>
<keyword evidence="8" id="KW-0443">Lipid metabolism</keyword>
<dbReference type="GO" id="GO:0005829">
    <property type="term" value="C:cytosol"/>
    <property type="evidence" value="ECO:0007669"/>
    <property type="project" value="TreeGrafter"/>
</dbReference>
<keyword evidence="13" id="KW-1185">Reference proteome</keyword>
<dbReference type="Gene3D" id="3.30.70.890">
    <property type="entry name" value="GHMP kinase, C-terminal domain"/>
    <property type="match status" value="1"/>
</dbReference>
<dbReference type="InterPro" id="IPR006205">
    <property type="entry name" value="Mev_gal_kin"/>
</dbReference>
<dbReference type="PANTHER" id="PTHR43290:SF2">
    <property type="entry name" value="MEVALONATE KINASE"/>
    <property type="match status" value="1"/>
</dbReference>
<dbReference type="Pfam" id="PF00288">
    <property type="entry name" value="GHMP_kinases_N"/>
    <property type="match status" value="1"/>
</dbReference>
<name>A0A3Q8CLX7_9LACO</name>
<evidence type="ECO:0000256" key="6">
    <source>
        <dbReference type="ARBA" id="ARBA00022840"/>
    </source>
</evidence>